<evidence type="ECO:0000259" key="6">
    <source>
        <dbReference type="Pfam" id="PF02631"/>
    </source>
</evidence>
<evidence type="ECO:0000256" key="2">
    <source>
        <dbReference type="ARBA" id="ARBA00009695"/>
    </source>
</evidence>
<dbReference type="EMBL" id="VSSQ01034901">
    <property type="protein sequence ID" value="MPM86981.1"/>
    <property type="molecule type" value="Genomic_DNA"/>
</dbReference>
<dbReference type="InterPro" id="IPR036388">
    <property type="entry name" value="WH-like_DNA-bd_sf"/>
</dbReference>
<feature type="region of interest" description="Disordered" evidence="5">
    <location>
        <begin position="1"/>
        <end position="23"/>
    </location>
</feature>
<dbReference type="Pfam" id="PF21982">
    <property type="entry name" value="RecX_HTH1"/>
    <property type="match status" value="1"/>
</dbReference>
<evidence type="ECO:0000313" key="9">
    <source>
        <dbReference type="EMBL" id="MPM86981.1"/>
    </source>
</evidence>
<evidence type="ECO:0000256" key="1">
    <source>
        <dbReference type="ARBA" id="ARBA00004496"/>
    </source>
</evidence>
<dbReference type="InterPro" id="IPR053925">
    <property type="entry name" value="RecX_HTH_3rd"/>
</dbReference>
<dbReference type="Pfam" id="PF02631">
    <property type="entry name" value="RecX_HTH2"/>
    <property type="match status" value="1"/>
</dbReference>
<evidence type="ECO:0000256" key="4">
    <source>
        <dbReference type="ARBA" id="ARBA00022490"/>
    </source>
</evidence>
<dbReference type="PANTHER" id="PTHR33602">
    <property type="entry name" value="REGULATORY PROTEIN RECX FAMILY PROTEIN"/>
    <property type="match status" value="1"/>
</dbReference>
<comment type="caution">
    <text evidence="9">The sequence shown here is derived from an EMBL/GenBank/DDBJ whole genome shotgun (WGS) entry which is preliminary data.</text>
</comment>
<sequence length="169" mass="19296">MRMKKSMSKPKKSAETGRTPMDAALRYLGSRARTVREVERHLDAGEYGEVEVYETVERLKELGLLNDVAFAEEFVRTRLATKPVSRAHLRQQMLAHETDAEAIEQALSSLEGDAEANNAVQIAEKYARQYARLPEDERREMVMRRLISRGYSYDDARAAFAGVTEERDI</sequence>
<accession>A0A645DCC2</accession>
<dbReference type="GO" id="GO:0006282">
    <property type="term" value="P:regulation of DNA repair"/>
    <property type="evidence" value="ECO:0007669"/>
    <property type="project" value="InterPro"/>
</dbReference>
<feature type="domain" description="RecX third three-helical" evidence="7">
    <location>
        <begin position="115"/>
        <end position="159"/>
    </location>
</feature>
<feature type="compositionally biased region" description="Basic residues" evidence="5">
    <location>
        <begin position="1"/>
        <end position="11"/>
    </location>
</feature>
<keyword evidence="4" id="KW-0963">Cytoplasm</keyword>
<evidence type="ECO:0000259" key="7">
    <source>
        <dbReference type="Pfam" id="PF21981"/>
    </source>
</evidence>
<reference evidence="9" key="1">
    <citation type="submission" date="2019-08" db="EMBL/GenBank/DDBJ databases">
        <authorList>
            <person name="Kucharzyk K."/>
            <person name="Murdoch R.W."/>
            <person name="Higgins S."/>
            <person name="Loffler F."/>
        </authorList>
    </citation>
    <scope>NUCLEOTIDE SEQUENCE</scope>
</reference>
<feature type="domain" description="RecX first three-helical" evidence="8">
    <location>
        <begin position="22"/>
        <end position="59"/>
    </location>
</feature>
<evidence type="ECO:0000259" key="8">
    <source>
        <dbReference type="Pfam" id="PF21982"/>
    </source>
</evidence>
<evidence type="ECO:0000256" key="5">
    <source>
        <dbReference type="SAM" id="MobiDB-lite"/>
    </source>
</evidence>
<evidence type="ECO:0000256" key="3">
    <source>
        <dbReference type="ARBA" id="ARBA00018111"/>
    </source>
</evidence>
<protein>
    <recommendedName>
        <fullName evidence="3">Regulatory protein RecX</fullName>
    </recommendedName>
</protein>
<gene>
    <name evidence="9" type="primary">recX_34</name>
    <name evidence="9" type="ORF">SDC9_134074</name>
</gene>
<dbReference type="GO" id="GO:0005737">
    <property type="term" value="C:cytoplasm"/>
    <property type="evidence" value="ECO:0007669"/>
    <property type="project" value="UniProtKB-SubCell"/>
</dbReference>
<proteinExistence type="inferred from homology"/>
<dbReference type="InterPro" id="IPR053926">
    <property type="entry name" value="RecX_HTH_1st"/>
</dbReference>
<dbReference type="InterPro" id="IPR003783">
    <property type="entry name" value="Regulatory_RecX"/>
</dbReference>
<comment type="similarity">
    <text evidence="2">Belongs to the RecX family.</text>
</comment>
<dbReference type="Pfam" id="PF21981">
    <property type="entry name" value="RecX_HTH3"/>
    <property type="match status" value="1"/>
</dbReference>
<organism evidence="9">
    <name type="scientific">bioreactor metagenome</name>
    <dbReference type="NCBI Taxonomy" id="1076179"/>
    <lineage>
        <taxon>unclassified sequences</taxon>
        <taxon>metagenomes</taxon>
        <taxon>ecological metagenomes</taxon>
    </lineage>
</organism>
<feature type="domain" description="RecX second three-helical" evidence="6">
    <location>
        <begin position="66"/>
        <end position="107"/>
    </location>
</feature>
<dbReference type="HAMAP" id="MF_01114">
    <property type="entry name" value="RecX"/>
    <property type="match status" value="1"/>
</dbReference>
<dbReference type="InterPro" id="IPR053924">
    <property type="entry name" value="RecX_HTH_2nd"/>
</dbReference>
<name>A0A645DCC2_9ZZZZ</name>
<dbReference type="AlphaFoldDB" id="A0A645DCC2"/>
<dbReference type="Gene3D" id="1.10.10.10">
    <property type="entry name" value="Winged helix-like DNA-binding domain superfamily/Winged helix DNA-binding domain"/>
    <property type="match status" value="3"/>
</dbReference>
<comment type="subcellular location">
    <subcellularLocation>
        <location evidence="1">Cytoplasm</location>
    </subcellularLocation>
</comment>
<dbReference type="PANTHER" id="PTHR33602:SF1">
    <property type="entry name" value="REGULATORY PROTEIN RECX FAMILY PROTEIN"/>
    <property type="match status" value="1"/>
</dbReference>